<feature type="region of interest" description="Disordered" evidence="4">
    <location>
        <begin position="1"/>
        <end position="21"/>
    </location>
</feature>
<dbReference type="Gene3D" id="1.20.1250.20">
    <property type="entry name" value="MFS general substrate transporter like domains"/>
    <property type="match status" value="1"/>
</dbReference>
<evidence type="ECO:0000256" key="5">
    <source>
        <dbReference type="SAM" id="Phobius"/>
    </source>
</evidence>
<dbReference type="PANTHER" id="PTHR42910">
    <property type="entry name" value="TRANSPORTER SCO4007-RELATED"/>
    <property type="match status" value="1"/>
</dbReference>
<dbReference type="GO" id="GO:0022857">
    <property type="term" value="F:transmembrane transporter activity"/>
    <property type="evidence" value="ECO:0007669"/>
    <property type="project" value="InterPro"/>
</dbReference>
<dbReference type="CDD" id="cd17324">
    <property type="entry name" value="MFS_NepI_like"/>
    <property type="match status" value="1"/>
</dbReference>
<feature type="transmembrane region" description="Helical" evidence="5">
    <location>
        <begin position="202"/>
        <end position="221"/>
    </location>
</feature>
<keyword evidence="2 5" id="KW-1133">Transmembrane helix</keyword>
<accession>A0A8J3E1R2</accession>
<protein>
    <submittedName>
        <fullName evidence="7">MFS transporter</fullName>
    </submittedName>
</protein>
<dbReference type="InterPro" id="IPR036259">
    <property type="entry name" value="MFS_trans_sf"/>
</dbReference>
<keyword evidence="1 5" id="KW-0812">Transmembrane</keyword>
<feature type="transmembrane region" description="Helical" evidence="5">
    <location>
        <begin position="381"/>
        <end position="401"/>
    </location>
</feature>
<feature type="transmembrane region" description="Helical" evidence="5">
    <location>
        <begin position="341"/>
        <end position="360"/>
    </location>
</feature>
<keyword evidence="8" id="KW-1185">Reference proteome</keyword>
<dbReference type="EMBL" id="BMJQ01000004">
    <property type="protein sequence ID" value="GGF14403.1"/>
    <property type="molecule type" value="Genomic_DNA"/>
</dbReference>
<keyword evidence="3 5" id="KW-0472">Membrane</keyword>
<reference evidence="7" key="2">
    <citation type="submission" date="2020-09" db="EMBL/GenBank/DDBJ databases">
        <authorList>
            <person name="Sun Q."/>
            <person name="Zhou Y."/>
        </authorList>
    </citation>
    <scope>NUCLEOTIDE SEQUENCE</scope>
    <source>
        <strain evidence="7">CGMCC 1.15725</strain>
    </source>
</reference>
<dbReference type="SUPFAM" id="SSF103473">
    <property type="entry name" value="MFS general substrate transporter"/>
    <property type="match status" value="1"/>
</dbReference>
<feature type="transmembrane region" description="Helical" evidence="5">
    <location>
        <begin position="287"/>
        <end position="304"/>
    </location>
</feature>
<dbReference type="Proteomes" id="UP000646365">
    <property type="component" value="Unassembled WGS sequence"/>
</dbReference>
<dbReference type="InterPro" id="IPR011701">
    <property type="entry name" value="MFS"/>
</dbReference>
<feature type="transmembrane region" description="Helical" evidence="5">
    <location>
        <begin position="316"/>
        <end position="335"/>
    </location>
</feature>
<reference evidence="7" key="1">
    <citation type="journal article" date="2014" name="Int. J. Syst. Evol. Microbiol.">
        <title>Complete genome sequence of Corynebacterium casei LMG S-19264T (=DSM 44701T), isolated from a smear-ripened cheese.</title>
        <authorList>
            <consortium name="US DOE Joint Genome Institute (JGI-PGF)"/>
            <person name="Walter F."/>
            <person name="Albersmeier A."/>
            <person name="Kalinowski J."/>
            <person name="Ruckert C."/>
        </authorList>
    </citation>
    <scope>NUCLEOTIDE SEQUENCE</scope>
    <source>
        <strain evidence="7">CGMCC 1.15725</strain>
    </source>
</reference>
<evidence type="ECO:0000259" key="6">
    <source>
        <dbReference type="PROSITE" id="PS50850"/>
    </source>
</evidence>
<feature type="transmembrane region" description="Helical" evidence="5">
    <location>
        <begin position="114"/>
        <end position="132"/>
    </location>
</feature>
<dbReference type="PANTHER" id="PTHR42910:SF1">
    <property type="entry name" value="MAJOR FACILITATOR SUPERFAMILY (MFS) PROFILE DOMAIN-CONTAINING PROTEIN"/>
    <property type="match status" value="1"/>
</dbReference>
<dbReference type="RefSeq" id="WP_189045162.1">
    <property type="nucleotide sequence ID" value="NZ_BMJQ01000004.1"/>
</dbReference>
<dbReference type="InterPro" id="IPR020846">
    <property type="entry name" value="MFS_dom"/>
</dbReference>
<feature type="transmembrane region" description="Helical" evidence="5">
    <location>
        <begin position="171"/>
        <end position="190"/>
    </location>
</feature>
<comment type="caution">
    <text evidence="7">The sequence shown here is derived from an EMBL/GenBank/DDBJ whole genome shotgun (WGS) entry which is preliminary data.</text>
</comment>
<evidence type="ECO:0000256" key="4">
    <source>
        <dbReference type="SAM" id="MobiDB-lite"/>
    </source>
</evidence>
<name>A0A8J3E1R2_9PROT</name>
<dbReference type="PROSITE" id="PS50850">
    <property type="entry name" value="MFS"/>
    <property type="match status" value="1"/>
</dbReference>
<gene>
    <name evidence="7" type="ORF">GCM10011611_20250</name>
</gene>
<feature type="transmembrane region" description="Helical" evidence="5">
    <location>
        <begin position="407"/>
        <end position="427"/>
    </location>
</feature>
<sequence>MQFEGEAVAGGTAPARADAERRQTVVGEAGVGEARVEEARAVPLSRGTALLFAVACGLAVANVYYAQPLLDTIAVEFGISRATVGLVITVTQVGYGLGLLLLVPLGDLLNRRRLIVGLSLFSVLALLTVALAPTGTVLLAGMGAVGLLAVVTQILVAYAAALAHPCERGSVVGTVTSGIIIGILLARTISGTLSDLFGWRSVYLASAGATLVVAVVLTKVLPRREARRPSMPYARLIGSVFTLLVEEPVLRTRAILALLIFSAITVLWTPMVLPLSAPPFSLSHTEVGLFGLAGAMGAAGAASAGRLADRGQAQRATGVALAIMLASWLPIALLGRSLWGHSLWGLIIGVVTIDFGLQSTHVANQSLIYRVRPEARSRLTAGYMIFYSIGCATGSIGSTLVYAHGGWTGVCALGAAISAVAVVFWALTRRPTPSPAA</sequence>
<proteinExistence type="predicted"/>
<evidence type="ECO:0000256" key="2">
    <source>
        <dbReference type="ARBA" id="ARBA00022989"/>
    </source>
</evidence>
<feature type="transmembrane region" description="Helical" evidence="5">
    <location>
        <begin position="138"/>
        <end position="159"/>
    </location>
</feature>
<dbReference type="Pfam" id="PF07690">
    <property type="entry name" value="MFS_1"/>
    <property type="match status" value="1"/>
</dbReference>
<evidence type="ECO:0000256" key="3">
    <source>
        <dbReference type="ARBA" id="ARBA00023136"/>
    </source>
</evidence>
<evidence type="ECO:0000313" key="7">
    <source>
        <dbReference type="EMBL" id="GGF14403.1"/>
    </source>
</evidence>
<organism evidence="7 8">
    <name type="scientific">Aliidongia dinghuensis</name>
    <dbReference type="NCBI Taxonomy" id="1867774"/>
    <lineage>
        <taxon>Bacteria</taxon>
        <taxon>Pseudomonadati</taxon>
        <taxon>Pseudomonadota</taxon>
        <taxon>Alphaproteobacteria</taxon>
        <taxon>Rhodospirillales</taxon>
        <taxon>Dongiaceae</taxon>
        <taxon>Aliidongia</taxon>
    </lineage>
</organism>
<feature type="transmembrane region" description="Helical" evidence="5">
    <location>
        <begin position="79"/>
        <end position="102"/>
    </location>
</feature>
<evidence type="ECO:0000313" key="8">
    <source>
        <dbReference type="Proteomes" id="UP000646365"/>
    </source>
</evidence>
<dbReference type="AlphaFoldDB" id="A0A8J3E1R2"/>
<evidence type="ECO:0000256" key="1">
    <source>
        <dbReference type="ARBA" id="ARBA00022692"/>
    </source>
</evidence>
<feature type="transmembrane region" description="Helical" evidence="5">
    <location>
        <begin position="49"/>
        <end position="67"/>
    </location>
</feature>
<feature type="domain" description="Major facilitator superfamily (MFS) profile" evidence="6">
    <location>
        <begin position="48"/>
        <end position="433"/>
    </location>
</feature>
<feature type="transmembrane region" description="Helical" evidence="5">
    <location>
        <begin position="254"/>
        <end position="275"/>
    </location>
</feature>